<proteinExistence type="inferred from homology"/>
<dbReference type="PRINTS" id="PR00765">
    <property type="entry name" value="CRBOXYPTASEA"/>
</dbReference>
<dbReference type="SUPFAM" id="SSF53187">
    <property type="entry name" value="Zn-dependent exopeptidases"/>
    <property type="match status" value="1"/>
</dbReference>
<dbReference type="GO" id="GO:0005615">
    <property type="term" value="C:extracellular space"/>
    <property type="evidence" value="ECO:0007669"/>
    <property type="project" value="TreeGrafter"/>
</dbReference>
<comment type="cofactor">
    <cofactor evidence="1">
        <name>Zn(2+)</name>
        <dbReference type="ChEBI" id="CHEBI:29105"/>
    </cofactor>
</comment>
<evidence type="ECO:0000259" key="15">
    <source>
        <dbReference type="PROSITE" id="PS52035"/>
    </source>
</evidence>
<dbReference type="Pfam" id="PF00246">
    <property type="entry name" value="Peptidase_M14"/>
    <property type="match status" value="1"/>
</dbReference>
<dbReference type="PANTHER" id="PTHR11532">
    <property type="entry name" value="PROTEASE M14 CARBOXYPEPTIDASE"/>
    <property type="match status" value="1"/>
</dbReference>
<feature type="compositionally biased region" description="Acidic residues" evidence="13">
    <location>
        <begin position="481"/>
        <end position="490"/>
    </location>
</feature>
<evidence type="ECO:0000256" key="10">
    <source>
        <dbReference type="ARBA" id="ARBA00023049"/>
    </source>
</evidence>
<comment type="similarity">
    <text evidence="3 12">Belongs to the peptidase M14 family.</text>
</comment>
<dbReference type="EMBL" id="MG525189">
    <property type="protein sequence ID" value="AVA09654.1"/>
    <property type="molecule type" value="Genomic_DNA"/>
</dbReference>
<dbReference type="CDD" id="cd11308">
    <property type="entry name" value="Peptidase_M14NE-CP-C_like"/>
    <property type="match status" value="1"/>
</dbReference>
<dbReference type="PROSITE" id="PS52035">
    <property type="entry name" value="PEPTIDASE_M14"/>
    <property type="match status" value="1"/>
</dbReference>
<dbReference type="GO" id="GO:0004181">
    <property type="term" value="F:metallocarboxypeptidase activity"/>
    <property type="evidence" value="ECO:0007669"/>
    <property type="project" value="InterPro"/>
</dbReference>
<keyword evidence="5" id="KW-0645">Protease</keyword>
<dbReference type="FunFam" id="3.40.630.10:FF:000013">
    <property type="entry name" value="carboxypeptidase N catalytic chain"/>
    <property type="match status" value="1"/>
</dbReference>
<feature type="chain" id="PRO_5014804766" evidence="14">
    <location>
        <begin position="31"/>
        <end position="525"/>
    </location>
</feature>
<dbReference type="InterPro" id="IPR008969">
    <property type="entry name" value="CarboxyPept-like_regulatory"/>
</dbReference>
<dbReference type="CDD" id="cd03858">
    <property type="entry name" value="M14_CP_N-E_like"/>
    <property type="match status" value="1"/>
</dbReference>
<reference evidence="16" key="1">
    <citation type="journal article" date="2018" name="Front. Plant Sci.">
        <title>Large-Scale Identification and Characterization of Heterodera avenae Putative Effectors Suppressing or Inducing Cell Death in Nicotiana benthamiana.</title>
        <authorList>
            <person name="Chen C."/>
            <person name="Chen Y."/>
            <person name="Jian H."/>
            <person name="Yang D."/>
            <person name="Dai Y."/>
            <person name="Pan L."/>
            <person name="Shi F."/>
            <person name="Yang S."/>
            <person name="Liu Q."/>
        </authorList>
    </citation>
    <scope>NUCLEOTIDE SEQUENCE</scope>
    <source>
        <strain evidence="16">Isotig09826</strain>
    </source>
</reference>
<evidence type="ECO:0000256" key="6">
    <source>
        <dbReference type="ARBA" id="ARBA00022723"/>
    </source>
</evidence>
<organism evidence="16">
    <name type="scientific">Heterodera avenae</name>
    <name type="common">Cereal cyst nematode worm</name>
    <dbReference type="NCBI Taxonomy" id="34510"/>
    <lineage>
        <taxon>Eukaryota</taxon>
        <taxon>Metazoa</taxon>
        <taxon>Ecdysozoa</taxon>
        <taxon>Nematoda</taxon>
        <taxon>Chromadorea</taxon>
        <taxon>Rhabditida</taxon>
        <taxon>Tylenchina</taxon>
        <taxon>Tylenchomorpha</taxon>
        <taxon>Tylenchoidea</taxon>
        <taxon>Heteroderidae</taxon>
        <taxon>Heteroderinae</taxon>
        <taxon>Heterodera</taxon>
    </lineage>
</organism>
<feature type="region of interest" description="Disordered" evidence="13">
    <location>
        <begin position="473"/>
        <end position="500"/>
    </location>
</feature>
<dbReference type="SMART" id="SM00631">
    <property type="entry name" value="Zn_pept"/>
    <property type="match status" value="1"/>
</dbReference>
<evidence type="ECO:0000256" key="11">
    <source>
        <dbReference type="ARBA" id="ARBA00023180"/>
    </source>
</evidence>
<keyword evidence="4" id="KW-0964">Secreted</keyword>
<keyword evidence="6" id="KW-0479">Metal-binding</keyword>
<evidence type="ECO:0000256" key="5">
    <source>
        <dbReference type="ARBA" id="ARBA00022670"/>
    </source>
</evidence>
<sequence length="525" mass="59271">MNMNSMASMTSSLVPFLLFLSTTLIHGAMGGLFWSSGAADSSDDSLWSRYHDQNALEEVMEKVHNKCPNVTRLYSVGRSVQGRELVVIEFSLHPGRHQILKPEMKYIGNMHGNEAVGRELLLRLAQFLCDGWRQGQRSVVEMLNSTNIHIMPSMNPDGFELALNTKPEQRGWLTGRRNAHGVDLNRNFPDLDAIFYKANAQRLPFFDHLLELFHDPDHSQFEPEVRAVANWALSWPFVVSANLHEGDLVANYPFDESPDPNEIRAYSKSPDDVTFRYIAETYARAHAHMAKNDHAPCDGKASNNFARQGGITNGAKWYSVSGGMQDFNYLATNAFEITLELSCEKMPAPERLPQFWADNKLALLEFIRVAHIGIKGMVHDARNGDPIANAVVWVRNVTDGDGQTAIKHPVTTWITGDYFRPLVPGCYQIAVEADGYEIGIKTVNISRNDLRERRPHIVNFQLRPTEFEEMPQAQVGREMAQEEDEEEQAQEGEPLTPEQTAEFVQLLRMQQPVGMRTANAMPFSQ</sequence>
<keyword evidence="10" id="KW-0482">Metalloprotease</keyword>
<feature type="domain" description="Peptidase M14" evidence="15">
    <location>
        <begin position="49"/>
        <end position="370"/>
    </location>
</feature>
<keyword evidence="11" id="KW-0325">Glycoprotein</keyword>
<comment type="subcellular location">
    <subcellularLocation>
        <location evidence="2">Secreted</location>
    </subcellularLocation>
</comment>
<dbReference type="Gene3D" id="3.40.630.10">
    <property type="entry name" value="Zn peptidases"/>
    <property type="match status" value="1"/>
</dbReference>
<keyword evidence="7 14" id="KW-0732">Signal</keyword>
<dbReference type="PROSITE" id="PS00132">
    <property type="entry name" value="CARBOXYPEPT_ZN_1"/>
    <property type="match status" value="1"/>
</dbReference>
<dbReference type="GO" id="GO:0016485">
    <property type="term" value="P:protein processing"/>
    <property type="evidence" value="ECO:0007669"/>
    <property type="project" value="TreeGrafter"/>
</dbReference>
<evidence type="ECO:0000256" key="9">
    <source>
        <dbReference type="ARBA" id="ARBA00022833"/>
    </source>
</evidence>
<evidence type="ECO:0000256" key="8">
    <source>
        <dbReference type="ARBA" id="ARBA00022801"/>
    </source>
</evidence>
<name>A0A2L0VDI1_HETAV</name>
<keyword evidence="9" id="KW-0862">Zinc</keyword>
<accession>A0A2L0VDI1</accession>
<evidence type="ECO:0000256" key="7">
    <source>
        <dbReference type="ARBA" id="ARBA00022729"/>
    </source>
</evidence>
<dbReference type="GO" id="GO:0006518">
    <property type="term" value="P:peptide metabolic process"/>
    <property type="evidence" value="ECO:0007669"/>
    <property type="project" value="TreeGrafter"/>
</dbReference>
<feature type="active site" description="Proton donor/acceptor" evidence="12">
    <location>
        <position position="340"/>
    </location>
</feature>
<evidence type="ECO:0000256" key="13">
    <source>
        <dbReference type="SAM" id="MobiDB-lite"/>
    </source>
</evidence>
<evidence type="ECO:0000256" key="14">
    <source>
        <dbReference type="SAM" id="SignalP"/>
    </source>
</evidence>
<dbReference type="InterPro" id="IPR000834">
    <property type="entry name" value="Peptidase_M14"/>
</dbReference>
<evidence type="ECO:0000256" key="2">
    <source>
        <dbReference type="ARBA" id="ARBA00004613"/>
    </source>
</evidence>
<evidence type="ECO:0000256" key="1">
    <source>
        <dbReference type="ARBA" id="ARBA00001947"/>
    </source>
</evidence>
<evidence type="ECO:0000256" key="4">
    <source>
        <dbReference type="ARBA" id="ARBA00022525"/>
    </source>
</evidence>
<dbReference type="AlphaFoldDB" id="A0A2L0VDI1"/>
<evidence type="ECO:0000313" key="16">
    <source>
        <dbReference type="EMBL" id="AVA09654.1"/>
    </source>
</evidence>
<dbReference type="InterPro" id="IPR057246">
    <property type="entry name" value="CARBOXYPEPT_ZN_1"/>
</dbReference>
<keyword evidence="8" id="KW-0378">Hydrolase</keyword>
<dbReference type="PANTHER" id="PTHR11532:SF93">
    <property type="entry name" value="CARBOXYPEPTIDASE E"/>
    <property type="match status" value="1"/>
</dbReference>
<dbReference type="Pfam" id="PF13620">
    <property type="entry name" value="CarboxypepD_reg"/>
    <property type="match status" value="1"/>
</dbReference>
<dbReference type="SUPFAM" id="SSF49464">
    <property type="entry name" value="Carboxypeptidase regulatory domain-like"/>
    <property type="match status" value="1"/>
</dbReference>
<dbReference type="GO" id="GO:0008270">
    <property type="term" value="F:zinc ion binding"/>
    <property type="evidence" value="ECO:0007669"/>
    <property type="project" value="InterPro"/>
</dbReference>
<evidence type="ECO:0000256" key="12">
    <source>
        <dbReference type="PROSITE-ProRule" id="PRU01379"/>
    </source>
</evidence>
<evidence type="ECO:0000256" key="3">
    <source>
        <dbReference type="ARBA" id="ARBA00005988"/>
    </source>
</evidence>
<protein>
    <submittedName>
        <fullName evidence="16">Putative effector protein</fullName>
    </submittedName>
</protein>
<dbReference type="InterPro" id="IPR050753">
    <property type="entry name" value="Peptidase_M14_domain"/>
</dbReference>
<feature type="signal peptide" evidence="14">
    <location>
        <begin position="1"/>
        <end position="30"/>
    </location>
</feature>
<dbReference type="Gene3D" id="2.60.40.1120">
    <property type="entry name" value="Carboxypeptidase-like, regulatory domain"/>
    <property type="match status" value="1"/>
</dbReference>